<reference evidence="3" key="1">
    <citation type="journal article" date="2020" name="Stud. Mycol.">
        <title>101 Dothideomycetes genomes: a test case for predicting lifestyles and emergence of pathogens.</title>
        <authorList>
            <person name="Haridas S."/>
            <person name="Albert R."/>
            <person name="Binder M."/>
            <person name="Bloem J."/>
            <person name="Labutti K."/>
            <person name="Salamov A."/>
            <person name="Andreopoulos B."/>
            <person name="Baker S."/>
            <person name="Barry K."/>
            <person name="Bills G."/>
            <person name="Bluhm B."/>
            <person name="Cannon C."/>
            <person name="Castanera R."/>
            <person name="Culley D."/>
            <person name="Daum C."/>
            <person name="Ezra D."/>
            <person name="Gonzalez J."/>
            <person name="Henrissat B."/>
            <person name="Kuo A."/>
            <person name="Liang C."/>
            <person name="Lipzen A."/>
            <person name="Lutzoni F."/>
            <person name="Magnuson J."/>
            <person name="Mondo S."/>
            <person name="Nolan M."/>
            <person name="Ohm R."/>
            <person name="Pangilinan J."/>
            <person name="Park H.-J."/>
            <person name="Ramirez L."/>
            <person name="Alfaro M."/>
            <person name="Sun H."/>
            <person name="Tritt A."/>
            <person name="Yoshinaga Y."/>
            <person name="Zwiers L.-H."/>
            <person name="Turgeon B."/>
            <person name="Goodwin S."/>
            <person name="Spatafora J."/>
            <person name="Crous P."/>
            <person name="Grigoriev I."/>
        </authorList>
    </citation>
    <scope>NUCLEOTIDE SEQUENCE</scope>
    <source>
        <strain evidence="3">CBS 115976</strain>
    </source>
</reference>
<evidence type="ECO:0000313" key="4">
    <source>
        <dbReference type="Proteomes" id="UP000799302"/>
    </source>
</evidence>
<evidence type="ECO:0000313" key="3">
    <source>
        <dbReference type="EMBL" id="KAF2669934.1"/>
    </source>
</evidence>
<dbReference type="PANTHER" id="PTHR47417:SF1">
    <property type="entry name" value="SMR DOMAIN-CONTAINING PROTEIN YPL199C"/>
    <property type="match status" value="1"/>
</dbReference>
<dbReference type="PROSITE" id="PS50828">
    <property type="entry name" value="SMR"/>
    <property type="match status" value="1"/>
</dbReference>
<dbReference type="Gene3D" id="3.30.1370.110">
    <property type="match status" value="1"/>
</dbReference>
<name>A0A6A6UGB6_9PEZI</name>
<protein>
    <submittedName>
        <fullName evidence="3">Smr domain-containing protein</fullName>
    </submittedName>
</protein>
<dbReference type="SUPFAM" id="SSF160443">
    <property type="entry name" value="SMR domain-like"/>
    <property type="match status" value="1"/>
</dbReference>
<feature type="domain" description="Smr" evidence="2">
    <location>
        <begin position="98"/>
        <end position="173"/>
    </location>
</feature>
<proteinExistence type="predicted"/>
<dbReference type="InterPro" id="IPR013899">
    <property type="entry name" value="DUF1771"/>
</dbReference>
<accession>A0A6A6UGB6</accession>
<dbReference type="Proteomes" id="UP000799302">
    <property type="component" value="Unassembled WGS sequence"/>
</dbReference>
<dbReference type="AlphaFoldDB" id="A0A6A6UGB6"/>
<sequence length="234" mass="26096">MSYPMTQIGGRAFNPSHGGGGDTEAEYDRLRGAAREKIGERQSLSAQSQNAYKRGDGAAAHDLSQRAKRVAEEADNFNKQASDYIFRANNAHAKSDEIDLHGQYVEEAEDLVRKRIETEKSRHATHLHVIVGKGNHSVNHIQKIKPAVENICREMGLAYKTEANEGRMYVDLTGNQDMPDYAPEPGQGYHRPDYQGGHQQQHGGGQYHRPPQQTQEEQLVEAGIKKCISCCIIM</sequence>
<feature type="region of interest" description="Disordered" evidence="1">
    <location>
        <begin position="175"/>
        <end position="217"/>
    </location>
</feature>
<dbReference type="EMBL" id="MU004234">
    <property type="protein sequence ID" value="KAF2669934.1"/>
    <property type="molecule type" value="Genomic_DNA"/>
</dbReference>
<keyword evidence="4" id="KW-1185">Reference proteome</keyword>
<evidence type="ECO:0000256" key="1">
    <source>
        <dbReference type="SAM" id="MobiDB-lite"/>
    </source>
</evidence>
<dbReference type="SMART" id="SM00463">
    <property type="entry name" value="SMR"/>
    <property type="match status" value="1"/>
</dbReference>
<dbReference type="Pfam" id="PF08590">
    <property type="entry name" value="DUF1771"/>
    <property type="match status" value="1"/>
</dbReference>
<dbReference type="InterPro" id="IPR053020">
    <property type="entry name" value="Smr_domain_protein"/>
</dbReference>
<evidence type="ECO:0000259" key="2">
    <source>
        <dbReference type="PROSITE" id="PS50828"/>
    </source>
</evidence>
<dbReference type="SMART" id="SM01162">
    <property type="entry name" value="DUF1771"/>
    <property type="match status" value="1"/>
</dbReference>
<feature type="compositionally biased region" description="Polar residues" evidence="1">
    <location>
        <begin position="42"/>
        <end position="51"/>
    </location>
</feature>
<feature type="region of interest" description="Disordered" evidence="1">
    <location>
        <begin position="1"/>
        <end position="25"/>
    </location>
</feature>
<feature type="region of interest" description="Disordered" evidence="1">
    <location>
        <begin position="37"/>
        <end position="62"/>
    </location>
</feature>
<gene>
    <name evidence="3" type="ORF">BT63DRAFT_423908</name>
</gene>
<dbReference type="InterPro" id="IPR002625">
    <property type="entry name" value="Smr_dom"/>
</dbReference>
<organism evidence="3 4">
    <name type="scientific">Microthyrium microscopicum</name>
    <dbReference type="NCBI Taxonomy" id="703497"/>
    <lineage>
        <taxon>Eukaryota</taxon>
        <taxon>Fungi</taxon>
        <taxon>Dikarya</taxon>
        <taxon>Ascomycota</taxon>
        <taxon>Pezizomycotina</taxon>
        <taxon>Dothideomycetes</taxon>
        <taxon>Dothideomycetes incertae sedis</taxon>
        <taxon>Microthyriales</taxon>
        <taxon>Microthyriaceae</taxon>
        <taxon>Microthyrium</taxon>
    </lineage>
</organism>
<dbReference type="OrthoDB" id="3231855at2759"/>
<dbReference type="PANTHER" id="PTHR47417">
    <property type="entry name" value="SMR DOMAIN-CONTAINING PROTEIN YPL199C"/>
    <property type="match status" value="1"/>
</dbReference>
<dbReference type="Pfam" id="PF01713">
    <property type="entry name" value="Smr"/>
    <property type="match status" value="1"/>
</dbReference>
<dbReference type="InterPro" id="IPR036063">
    <property type="entry name" value="Smr_dom_sf"/>
</dbReference>